<sequence length="159" mass="18216">MDMRSSNIWEQVIRLTHISPTILTGVHGLNHLATHESMSRNGTYYRRRSVACITVLTARELKKTAARAVPQGAHRRPRRRGGLMSTAAFYYVYVCMTPQLSEEEQSSHAEDQDSNVPLSQSRERYSKWHYKNSFGPPLIQEICEGLQDVLPTVRKPFDI</sequence>
<evidence type="ECO:0000313" key="1">
    <source>
        <dbReference type="EMBL" id="GBP50493.1"/>
    </source>
</evidence>
<comment type="caution">
    <text evidence="1">The sequence shown here is derived from an EMBL/GenBank/DDBJ whole genome shotgun (WGS) entry which is preliminary data.</text>
</comment>
<dbReference type="EMBL" id="BGZK01000567">
    <property type="protein sequence ID" value="GBP50493.1"/>
    <property type="molecule type" value="Genomic_DNA"/>
</dbReference>
<gene>
    <name evidence="1" type="ORF">EVAR_25190_1</name>
</gene>
<reference evidence="1 2" key="1">
    <citation type="journal article" date="2019" name="Commun. Biol.">
        <title>The bagworm genome reveals a unique fibroin gene that provides high tensile strength.</title>
        <authorList>
            <person name="Kono N."/>
            <person name="Nakamura H."/>
            <person name="Ohtoshi R."/>
            <person name="Tomita M."/>
            <person name="Numata K."/>
            <person name="Arakawa K."/>
        </authorList>
    </citation>
    <scope>NUCLEOTIDE SEQUENCE [LARGE SCALE GENOMIC DNA]</scope>
</reference>
<protein>
    <submittedName>
        <fullName evidence="1">Uncharacterized protein</fullName>
    </submittedName>
</protein>
<dbReference type="OrthoDB" id="10603334at2759"/>
<dbReference type="AlphaFoldDB" id="A0A4C1WHE8"/>
<dbReference type="Proteomes" id="UP000299102">
    <property type="component" value="Unassembled WGS sequence"/>
</dbReference>
<keyword evidence="2" id="KW-1185">Reference proteome</keyword>
<accession>A0A4C1WHE8</accession>
<evidence type="ECO:0000313" key="2">
    <source>
        <dbReference type="Proteomes" id="UP000299102"/>
    </source>
</evidence>
<proteinExistence type="predicted"/>
<name>A0A4C1WHE8_EUMVA</name>
<organism evidence="1 2">
    <name type="scientific">Eumeta variegata</name>
    <name type="common">Bagworm moth</name>
    <name type="synonym">Eumeta japonica</name>
    <dbReference type="NCBI Taxonomy" id="151549"/>
    <lineage>
        <taxon>Eukaryota</taxon>
        <taxon>Metazoa</taxon>
        <taxon>Ecdysozoa</taxon>
        <taxon>Arthropoda</taxon>
        <taxon>Hexapoda</taxon>
        <taxon>Insecta</taxon>
        <taxon>Pterygota</taxon>
        <taxon>Neoptera</taxon>
        <taxon>Endopterygota</taxon>
        <taxon>Lepidoptera</taxon>
        <taxon>Glossata</taxon>
        <taxon>Ditrysia</taxon>
        <taxon>Tineoidea</taxon>
        <taxon>Psychidae</taxon>
        <taxon>Oiketicinae</taxon>
        <taxon>Eumeta</taxon>
    </lineage>
</organism>